<feature type="region of interest" description="Disordered" evidence="3">
    <location>
        <begin position="51"/>
        <end position="84"/>
    </location>
</feature>
<dbReference type="InterPro" id="IPR041916">
    <property type="entry name" value="Anti_sigma_zinc_sf"/>
</dbReference>
<evidence type="ECO:0000256" key="1">
    <source>
        <dbReference type="ARBA" id="ARBA00023015"/>
    </source>
</evidence>
<feature type="compositionally biased region" description="Acidic residues" evidence="3">
    <location>
        <begin position="55"/>
        <end position="65"/>
    </location>
</feature>
<dbReference type="InterPro" id="IPR027383">
    <property type="entry name" value="Znf_put"/>
</dbReference>
<gene>
    <name evidence="5" type="ORF">GPZ80_26675</name>
</gene>
<protein>
    <submittedName>
        <fullName evidence="5">Zf-HC2 domain-containing protein</fullName>
    </submittedName>
</protein>
<reference evidence="5 6" key="1">
    <citation type="submission" date="2020-06" db="EMBL/GenBank/DDBJ databases">
        <title>Actinokineospora xiongansis sp. nov., isolated from soil of Baiyangdian.</title>
        <authorList>
            <person name="Zhang X."/>
        </authorList>
    </citation>
    <scope>NUCLEOTIDE SEQUENCE [LARGE SCALE GENOMIC DNA]</scope>
    <source>
        <strain evidence="5 6">HBU206404</strain>
    </source>
</reference>
<evidence type="ECO:0000313" key="6">
    <source>
        <dbReference type="Proteomes" id="UP000734823"/>
    </source>
</evidence>
<keyword evidence="1" id="KW-0805">Transcription regulation</keyword>
<keyword evidence="2" id="KW-0804">Transcription</keyword>
<comment type="caution">
    <text evidence="5">The sequence shown here is derived from an EMBL/GenBank/DDBJ whole genome shotgun (WGS) entry which is preliminary data.</text>
</comment>
<feature type="domain" description="Putative zinc-finger" evidence="4">
    <location>
        <begin position="9"/>
        <end position="35"/>
    </location>
</feature>
<evidence type="ECO:0000256" key="2">
    <source>
        <dbReference type="ARBA" id="ARBA00023163"/>
    </source>
</evidence>
<organism evidence="5 6">
    <name type="scientific">Actinokineospora xionganensis</name>
    <dbReference type="NCBI Taxonomy" id="2684470"/>
    <lineage>
        <taxon>Bacteria</taxon>
        <taxon>Bacillati</taxon>
        <taxon>Actinomycetota</taxon>
        <taxon>Actinomycetes</taxon>
        <taxon>Pseudonocardiales</taxon>
        <taxon>Pseudonocardiaceae</taxon>
        <taxon>Actinokineospora</taxon>
    </lineage>
</organism>
<proteinExistence type="predicted"/>
<dbReference type="Gene3D" id="1.10.10.1320">
    <property type="entry name" value="Anti-sigma factor, zinc-finger domain"/>
    <property type="match status" value="1"/>
</dbReference>
<name>A0ABR7LDJ3_9PSEU</name>
<dbReference type="Proteomes" id="UP000734823">
    <property type="component" value="Unassembled WGS sequence"/>
</dbReference>
<evidence type="ECO:0000313" key="5">
    <source>
        <dbReference type="EMBL" id="MBC6450750.1"/>
    </source>
</evidence>
<sequence>MSCMLLTSVGAYVLGALDLPDRAEFEAHLSGCASCKAELLRMAPLPGLLHRISPEDYEDQPDLPDLEPQPAPLAEPTPLRKRGPRRQWPLAAAVVIVVALGTGTAVLVQSQREPEPTAVSWSAKDSASGVGADVALTDRPWGTEVRITLRDVPAGKPCKLVVRDRDGGRQVAGWWSTTFEPGETIPGSTSFDLARISRVEVVTDDDKVLVTVPAPA</sequence>
<keyword evidence="6" id="KW-1185">Reference proteome</keyword>
<evidence type="ECO:0000256" key="3">
    <source>
        <dbReference type="SAM" id="MobiDB-lite"/>
    </source>
</evidence>
<evidence type="ECO:0000259" key="4">
    <source>
        <dbReference type="Pfam" id="PF13490"/>
    </source>
</evidence>
<dbReference type="EMBL" id="JABVED010000019">
    <property type="protein sequence ID" value="MBC6450750.1"/>
    <property type="molecule type" value="Genomic_DNA"/>
</dbReference>
<dbReference type="Pfam" id="PF13490">
    <property type="entry name" value="zf-HC2"/>
    <property type="match status" value="1"/>
</dbReference>
<accession>A0ABR7LDJ3</accession>